<dbReference type="Gene3D" id="1.25.40.390">
    <property type="match status" value="1"/>
</dbReference>
<dbReference type="AlphaFoldDB" id="A0A1P9WZA4"/>
<evidence type="ECO:0000256" key="4">
    <source>
        <dbReference type="ARBA" id="ARBA00023136"/>
    </source>
</evidence>
<protein>
    <submittedName>
        <fullName evidence="8">Glycan metabolism protein</fullName>
    </submittedName>
</protein>
<accession>A0A1P9WZA4</accession>
<keyword evidence="3" id="KW-0732">Signal</keyword>
<dbReference type="InterPro" id="IPR012944">
    <property type="entry name" value="SusD_RagB_dom"/>
</dbReference>
<keyword evidence="4" id="KW-0472">Membrane</keyword>
<evidence type="ECO:0000259" key="6">
    <source>
        <dbReference type="Pfam" id="PF07980"/>
    </source>
</evidence>
<dbReference type="InterPro" id="IPR011990">
    <property type="entry name" value="TPR-like_helical_dom_sf"/>
</dbReference>
<keyword evidence="5" id="KW-0998">Cell outer membrane</keyword>
<dbReference type="SUPFAM" id="SSF48452">
    <property type="entry name" value="TPR-like"/>
    <property type="match status" value="1"/>
</dbReference>
<dbReference type="STRING" id="1178516.AWR27_16085"/>
<dbReference type="Proteomes" id="UP000187941">
    <property type="component" value="Chromosome"/>
</dbReference>
<evidence type="ECO:0000256" key="5">
    <source>
        <dbReference type="ARBA" id="ARBA00023237"/>
    </source>
</evidence>
<feature type="domain" description="SusD-like N-terminal" evidence="7">
    <location>
        <begin position="92"/>
        <end position="199"/>
    </location>
</feature>
<gene>
    <name evidence="8" type="ORF">AWR27_16085</name>
</gene>
<dbReference type="GO" id="GO:0009279">
    <property type="term" value="C:cell outer membrane"/>
    <property type="evidence" value="ECO:0007669"/>
    <property type="project" value="UniProtKB-SubCell"/>
</dbReference>
<organism evidence="8 9">
    <name type="scientific">Spirosoma montaniterrae</name>
    <dbReference type="NCBI Taxonomy" id="1178516"/>
    <lineage>
        <taxon>Bacteria</taxon>
        <taxon>Pseudomonadati</taxon>
        <taxon>Bacteroidota</taxon>
        <taxon>Cytophagia</taxon>
        <taxon>Cytophagales</taxon>
        <taxon>Cytophagaceae</taxon>
        <taxon>Spirosoma</taxon>
    </lineage>
</organism>
<evidence type="ECO:0000313" key="8">
    <source>
        <dbReference type="EMBL" id="AQG80709.1"/>
    </source>
</evidence>
<feature type="domain" description="RagB/SusD" evidence="6">
    <location>
        <begin position="447"/>
        <end position="568"/>
    </location>
</feature>
<dbReference type="RefSeq" id="WP_077132140.1">
    <property type="nucleotide sequence ID" value="NZ_CP014263.1"/>
</dbReference>
<name>A0A1P9WZA4_9BACT</name>
<comment type="similarity">
    <text evidence="2">Belongs to the SusD family.</text>
</comment>
<dbReference type="KEGG" id="smon:AWR27_16085"/>
<dbReference type="Pfam" id="PF07980">
    <property type="entry name" value="SusD_RagB"/>
    <property type="match status" value="1"/>
</dbReference>
<evidence type="ECO:0000256" key="2">
    <source>
        <dbReference type="ARBA" id="ARBA00006275"/>
    </source>
</evidence>
<dbReference type="Pfam" id="PF14322">
    <property type="entry name" value="SusD-like_3"/>
    <property type="match status" value="1"/>
</dbReference>
<sequence>MKKNLFNIALIALVLLGQAGCKEDEFLEEVPLDFYSPENSYINEGNFNAALTDLYARVRAIQSVDGGASLYSEVLGTDIAYNGRLDQARLGNYAVALTPQGDIPRQHWIRWYKIISNANTIIARLGTSQLTEAQKRVIGAEARLFRAYAYHKLVHLYGGVPLILDEVNTPTTNFTRATREQVLQQIIIDATDAATNLPGIDAVRDGKLSKPVANHLLAETYIALKDYDKAIAAATEVIEKSNLRLMNERFGSLRTQPGDVFYDLFRVGNQNRKSGNMESIWVIQYELDVIGGVLTSAGSPMNNLERVVAPAVFSISDPSGRAALLDNASASTLNSGGRGVSFVRPSDYFLYDVWGLDPKKDNRRLDPSVTDIRTSPFNIVRDFIYTNPTSPNFVGKSLIDFPAPNWVSANWRWYPYPSKITTPGQHPVGVMQDPAKLTLKTTAGPTFRDMYQIRLPETILLRAEAHLLKGNTTQAAADINLVRNRAKAKPVTPAEVTLDYILDERARELIFEEDRRVTLSRMGKLVERVRKYNPLNRPNIQDFHALFPIPFSEIEANKDGKLEQNPGY</sequence>
<reference evidence="8 9" key="1">
    <citation type="submission" date="2016-01" db="EMBL/GenBank/DDBJ databases">
        <authorList>
            <person name="Oliw E.H."/>
        </authorList>
    </citation>
    <scope>NUCLEOTIDE SEQUENCE [LARGE SCALE GENOMIC DNA]</scope>
    <source>
        <strain evidence="8 9">DY10</strain>
    </source>
</reference>
<evidence type="ECO:0000259" key="7">
    <source>
        <dbReference type="Pfam" id="PF14322"/>
    </source>
</evidence>
<evidence type="ECO:0000256" key="3">
    <source>
        <dbReference type="ARBA" id="ARBA00022729"/>
    </source>
</evidence>
<proteinExistence type="inferred from homology"/>
<dbReference type="InterPro" id="IPR033985">
    <property type="entry name" value="SusD-like_N"/>
</dbReference>
<dbReference type="EMBL" id="CP014263">
    <property type="protein sequence ID" value="AQG80709.1"/>
    <property type="molecule type" value="Genomic_DNA"/>
</dbReference>
<comment type="subcellular location">
    <subcellularLocation>
        <location evidence="1">Cell outer membrane</location>
    </subcellularLocation>
</comment>
<dbReference type="OrthoDB" id="906516at2"/>
<evidence type="ECO:0000313" key="9">
    <source>
        <dbReference type="Proteomes" id="UP000187941"/>
    </source>
</evidence>
<keyword evidence="9" id="KW-1185">Reference proteome</keyword>
<evidence type="ECO:0000256" key="1">
    <source>
        <dbReference type="ARBA" id="ARBA00004442"/>
    </source>
</evidence>